<dbReference type="InterPro" id="IPR013325">
    <property type="entry name" value="RNA_pol_sigma_r2"/>
</dbReference>
<feature type="domain" description="SnoaL-like" evidence="8">
    <location>
        <begin position="186"/>
        <end position="264"/>
    </location>
</feature>
<evidence type="ECO:0000313" key="9">
    <source>
        <dbReference type="EMBL" id="POH64350.1"/>
    </source>
</evidence>
<dbReference type="NCBIfam" id="TIGR02957">
    <property type="entry name" value="SigX4"/>
    <property type="match status" value="1"/>
</dbReference>
<proteinExistence type="inferred from homology"/>
<comment type="caution">
    <text evidence="9">The sequence shown here is derived from an EMBL/GenBank/DDBJ whole genome shotgun (WGS) entry which is preliminary data.</text>
</comment>
<reference evidence="9 10" key="1">
    <citation type="submission" date="2018-01" db="EMBL/GenBank/DDBJ databases">
        <title>Cryobacterium sp. nov., from glaciers in China.</title>
        <authorList>
            <person name="Liu Q."/>
            <person name="Xin Y.-H."/>
        </authorList>
    </citation>
    <scope>NUCLEOTIDE SEQUENCE [LARGE SCALE GENOMIC DNA]</scope>
    <source>
        <strain evidence="9 10">TMN-42</strain>
    </source>
</reference>
<comment type="subunit">
    <text evidence="2">Interacts transiently with the RNA polymerase catalytic core formed by RpoA, RpoB, RpoC and RpoZ (2 alpha, 1 beta, 1 beta' and 1 omega subunit) to form the RNA polymerase holoenzyme that can initiate transcription.</text>
</comment>
<dbReference type="NCBIfam" id="NF007214">
    <property type="entry name" value="PRK09636.1"/>
    <property type="match status" value="1"/>
</dbReference>
<dbReference type="Proteomes" id="UP000237340">
    <property type="component" value="Unassembled WGS sequence"/>
</dbReference>
<sequence>MGVPSRDVTAAEMDELAAGFESMRPRLFGIAYRMLGSAVEAEDVVQDAWVKWQTTDRSGIRSHPAFLTTMTTRLTINVAASSRMRRETYIGPWLPEPVFTGADPELGAENTEALEVGLLLLMERLTPQERAVYLLHEAFGYTFGEIAAVVETTEANARQLARRARLHLKEHSDNRVTVAQKNRLLRSFLAAAQAGDLEGLQTLLADDIVLYSDGGGNVTAARRPVEGRDHVARFLLGTVQKLQMHVELHVAAVNGSDAFVLRMDGEPFLVGAIGVSTRGIDRIFFIMNPVKLGAVRDVPLERHPS</sequence>
<evidence type="ECO:0000256" key="1">
    <source>
        <dbReference type="ARBA" id="ARBA00010641"/>
    </source>
</evidence>
<accession>A0A2S3ZDF1</accession>
<evidence type="ECO:0000259" key="8">
    <source>
        <dbReference type="Pfam" id="PF12680"/>
    </source>
</evidence>
<evidence type="ECO:0000259" key="6">
    <source>
        <dbReference type="Pfam" id="PF04542"/>
    </source>
</evidence>
<evidence type="ECO:0000259" key="7">
    <source>
        <dbReference type="Pfam" id="PF08281"/>
    </source>
</evidence>
<dbReference type="Pfam" id="PF12680">
    <property type="entry name" value="SnoaL_2"/>
    <property type="match status" value="1"/>
</dbReference>
<dbReference type="GO" id="GO:0016987">
    <property type="term" value="F:sigma factor activity"/>
    <property type="evidence" value="ECO:0007669"/>
    <property type="project" value="UniProtKB-KW"/>
</dbReference>
<dbReference type="PANTHER" id="PTHR30173">
    <property type="entry name" value="SIGMA 19 FACTOR"/>
    <property type="match status" value="1"/>
</dbReference>
<feature type="domain" description="RNA polymerase sigma-70 region 2" evidence="6">
    <location>
        <begin position="20"/>
        <end position="77"/>
    </location>
</feature>
<dbReference type="InterPro" id="IPR032710">
    <property type="entry name" value="NTF2-like_dom_sf"/>
</dbReference>
<feature type="domain" description="RNA polymerase sigma factor 70 region 4 type 2" evidence="7">
    <location>
        <begin position="118"/>
        <end position="168"/>
    </location>
</feature>
<dbReference type="Pfam" id="PF04542">
    <property type="entry name" value="Sigma70_r2"/>
    <property type="match status" value="1"/>
</dbReference>
<dbReference type="InterPro" id="IPR036388">
    <property type="entry name" value="WH-like_DNA-bd_sf"/>
</dbReference>
<dbReference type="InterPro" id="IPR037401">
    <property type="entry name" value="SnoaL-like"/>
</dbReference>
<dbReference type="InterPro" id="IPR014303">
    <property type="entry name" value="RNA_pol_sigma-70_ECF"/>
</dbReference>
<dbReference type="NCBIfam" id="TIGR02937">
    <property type="entry name" value="sigma70-ECF"/>
    <property type="match status" value="1"/>
</dbReference>
<dbReference type="InterPro" id="IPR013249">
    <property type="entry name" value="RNA_pol_sigma70_r4_t2"/>
</dbReference>
<keyword evidence="10" id="KW-1185">Reference proteome</keyword>
<protein>
    <submittedName>
        <fullName evidence="9">RNA polymerase subunit sigma-24</fullName>
    </submittedName>
</protein>
<evidence type="ECO:0000256" key="3">
    <source>
        <dbReference type="ARBA" id="ARBA00023015"/>
    </source>
</evidence>
<dbReference type="InterPro" id="IPR014284">
    <property type="entry name" value="RNA_pol_sigma-70_dom"/>
</dbReference>
<organism evidence="9 10">
    <name type="scientific">Cryobacterium zongtaii</name>
    <dbReference type="NCBI Taxonomy" id="1259217"/>
    <lineage>
        <taxon>Bacteria</taxon>
        <taxon>Bacillati</taxon>
        <taxon>Actinomycetota</taxon>
        <taxon>Actinomycetes</taxon>
        <taxon>Micrococcales</taxon>
        <taxon>Microbacteriaceae</taxon>
        <taxon>Cryobacterium</taxon>
    </lineage>
</organism>
<dbReference type="Gene3D" id="1.10.1740.10">
    <property type="match status" value="1"/>
</dbReference>
<dbReference type="GO" id="GO:0006352">
    <property type="term" value="P:DNA-templated transcription initiation"/>
    <property type="evidence" value="ECO:0007669"/>
    <property type="project" value="InterPro"/>
</dbReference>
<dbReference type="AlphaFoldDB" id="A0A2S3ZDF1"/>
<name>A0A2S3ZDF1_9MICO</name>
<dbReference type="RefSeq" id="WP_103461066.1">
    <property type="nucleotide sequence ID" value="NZ_PPXD01000020.1"/>
</dbReference>
<dbReference type="InterPro" id="IPR013324">
    <property type="entry name" value="RNA_pol_sigma_r3/r4-like"/>
</dbReference>
<keyword evidence="3" id="KW-0805">Transcription regulation</keyword>
<evidence type="ECO:0000256" key="5">
    <source>
        <dbReference type="ARBA" id="ARBA00023163"/>
    </source>
</evidence>
<evidence type="ECO:0000313" key="10">
    <source>
        <dbReference type="Proteomes" id="UP000237340"/>
    </source>
</evidence>
<dbReference type="CDD" id="cd06171">
    <property type="entry name" value="Sigma70_r4"/>
    <property type="match status" value="1"/>
</dbReference>
<gene>
    <name evidence="9" type="ORF">C3B61_12910</name>
</gene>
<dbReference type="PANTHER" id="PTHR30173:SF36">
    <property type="entry name" value="ECF RNA POLYMERASE SIGMA FACTOR SIGJ"/>
    <property type="match status" value="1"/>
</dbReference>
<dbReference type="Gene3D" id="1.10.10.10">
    <property type="entry name" value="Winged helix-like DNA-binding domain superfamily/Winged helix DNA-binding domain"/>
    <property type="match status" value="1"/>
</dbReference>
<dbReference type="InterPro" id="IPR052704">
    <property type="entry name" value="ECF_Sigma-70_Domain"/>
</dbReference>
<dbReference type="SUPFAM" id="SSF88946">
    <property type="entry name" value="Sigma2 domain of RNA polymerase sigma factors"/>
    <property type="match status" value="1"/>
</dbReference>
<dbReference type="SUPFAM" id="SSF54427">
    <property type="entry name" value="NTF2-like"/>
    <property type="match status" value="1"/>
</dbReference>
<evidence type="ECO:0000256" key="4">
    <source>
        <dbReference type="ARBA" id="ARBA00023082"/>
    </source>
</evidence>
<keyword evidence="5" id="KW-0804">Transcription</keyword>
<dbReference type="Gene3D" id="3.10.450.50">
    <property type="match status" value="1"/>
</dbReference>
<dbReference type="Pfam" id="PF08281">
    <property type="entry name" value="Sigma70_r4_2"/>
    <property type="match status" value="1"/>
</dbReference>
<comment type="similarity">
    <text evidence="1">Belongs to the sigma-70 factor family. ECF subfamily.</text>
</comment>
<dbReference type="SUPFAM" id="SSF88659">
    <property type="entry name" value="Sigma3 and sigma4 domains of RNA polymerase sigma factors"/>
    <property type="match status" value="1"/>
</dbReference>
<keyword evidence="4" id="KW-0731">Sigma factor</keyword>
<dbReference type="GO" id="GO:0003677">
    <property type="term" value="F:DNA binding"/>
    <property type="evidence" value="ECO:0007669"/>
    <property type="project" value="InterPro"/>
</dbReference>
<dbReference type="InterPro" id="IPR007627">
    <property type="entry name" value="RNA_pol_sigma70_r2"/>
</dbReference>
<evidence type="ECO:0000256" key="2">
    <source>
        <dbReference type="ARBA" id="ARBA00011344"/>
    </source>
</evidence>
<dbReference type="EMBL" id="PPXD01000020">
    <property type="protein sequence ID" value="POH64350.1"/>
    <property type="molecule type" value="Genomic_DNA"/>
</dbReference>